<dbReference type="Proteomes" id="UP001219525">
    <property type="component" value="Unassembled WGS sequence"/>
</dbReference>
<protein>
    <submittedName>
        <fullName evidence="2">Uncharacterized protein</fullName>
    </submittedName>
</protein>
<organism evidence="2 3">
    <name type="scientific">Mycena pura</name>
    <dbReference type="NCBI Taxonomy" id="153505"/>
    <lineage>
        <taxon>Eukaryota</taxon>
        <taxon>Fungi</taxon>
        <taxon>Dikarya</taxon>
        <taxon>Basidiomycota</taxon>
        <taxon>Agaricomycotina</taxon>
        <taxon>Agaricomycetes</taxon>
        <taxon>Agaricomycetidae</taxon>
        <taxon>Agaricales</taxon>
        <taxon>Marasmiineae</taxon>
        <taxon>Mycenaceae</taxon>
        <taxon>Mycena</taxon>
    </lineage>
</organism>
<evidence type="ECO:0000313" key="3">
    <source>
        <dbReference type="Proteomes" id="UP001219525"/>
    </source>
</evidence>
<keyword evidence="3" id="KW-1185">Reference proteome</keyword>
<name>A0AAD6Y2T9_9AGAR</name>
<evidence type="ECO:0000313" key="2">
    <source>
        <dbReference type="EMBL" id="KAJ7196465.1"/>
    </source>
</evidence>
<dbReference type="AlphaFoldDB" id="A0AAD6Y2T9"/>
<comment type="caution">
    <text evidence="2">The sequence shown here is derived from an EMBL/GenBank/DDBJ whole genome shotgun (WGS) entry which is preliminary data.</text>
</comment>
<evidence type="ECO:0000256" key="1">
    <source>
        <dbReference type="SAM" id="MobiDB-lite"/>
    </source>
</evidence>
<gene>
    <name evidence="2" type="ORF">GGX14DRAFT_574792</name>
</gene>
<feature type="region of interest" description="Disordered" evidence="1">
    <location>
        <begin position="31"/>
        <end position="74"/>
    </location>
</feature>
<proteinExistence type="predicted"/>
<reference evidence="2" key="1">
    <citation type="submission" date="2023-03" db="EMBL/GenBank/DDBJ databases">
        <title>Massive genome expansion in bonnet fungi (Mycena s.s.) driven by repeated elements and novel gene families across ecological guilds.</title>
        <authorList>
            <consortium name="Lawrence Berkeley National Laboratory"/>
            <person name="Harder C.B."/>
            <person name="Miyauchi S."/>
            <person name="Viragh M."/>
            <person name="Kuo A."/>
            <person name="Thoen E."/>
            <person name="Andreopoulos B."/>
            <person name="Lu D."/>
            <person name="Skrede I."/>
            <person name="Drula E."/>
            <person name="Henrissat B."/>
            <person name="Morin E."/>
            <person name="Kohler A."/>
            <person name="Barry K."/>
            <person name="LaButti K."/>
            <person name="Morin E."/>
            <person name="Salamov A."/>
            <person name="Lipzen A."/>
            <person name="Mereny Z."/>
            <person name="Hegedus B."/>
            <person name="Baldrian P."/>
            <person name="Stursova M."/>
            <person name="Weitz H."/>
            <person name="Taylor A."/>
            <person name="Grigoriev I.V."/>
            <person name="Nagy L.G."/>
            <person name="Martin F."/>
            <person name="Kauserud H."/>
        </authorList>
    </citation>
    <scope>NUCLEOTIDE SEQUENCE</scope>
    <source>
        <strain evidence="2">9144</strain>
    </source>
</reference>
<sequence length="317" mass="34171">MAYFISDRLALPHCLLWCYPHAPLPGPVTPRALGVPRQRTAHRATRVTTSGRSSLRTTTRCWPSRAHAPSRPRDGDALVHLLDMPDEVVQRSSGIFETTPLRSRGAVLPEPTGIYSGLLVPVQSGTDITDGVDDAGVCGVPAAAAVRKVTFPTQGRYVGMAYDAQECGAINPLHNTARSGAWHPYVPQHAHVNHAIPVLDAVQVLEGLAHDVFHCDIDAHAARVRLRTRARMGAYPLLRVSSILPFAPSAPTVTRSCACMAPQVFGIPDGCLTTTHQVLDAYGRTLRCACALQTRQLARIPQECDCSAGQWTRSAGS</sequence>
<feature type="compositionally biased region" description="Low complexity" evidence="1">
    <location>
        <begin position="46"/>
        <end position="60"/>
    </location>
</feature>
<dbReference type="EMBL" id="JARJCW010000083">
    <property type="protein sequence ID" value="KAJ7196465.1"/>
    <property type="molecule type" value="Genomic_DNA"/>
</dbReference>
<accession>A0AAD6Y2T9</accession>